<reference evidence="4" key="1">
    <citation type="submission" date="2019-05" db="EMBL/GenBank/DDBJ databases">
        <title>Annotation for the trematode Paragonimus heterotremus.</title>
        <authorList>
            <person name="Choi Y.-J."/>
        </authorList>
    </citation>
    <scope>NUCLEOTIDE SEQUENCE</scope>
    <source>
        <strain evidence="4">LC</strain>
    </source>
</reference>
<evidence type="ECO:0000256" key="3">
    <source>
        <dbReference type="SAM" id="MobiDB-lite"/>
    </source>
</evidence>
<name>A0A8J4TPZ1_9TREM</name>
<dbReference type="Pfam" id="PF08477">
    <property type="entry name" value="Roc"/>
    <property type="match status" value="1"/>
</dbReference>
<dbReference type="Proteomes" id="UP000748531">
    <property type="component" value="Unassembled WGS sequence"/>
</dbReference>
<evidence type="ECO:0000313" key="4">
    <source>
        <dbReference type="EMBL" id="KAF5403889.1"/>
    </source>
</evidence>
<protein>
    <submittedName>
        <fullName evidence="4">GTP-binding domain protein</fullName>
    </submittedName>
</protein>
<evidence type="ECO:0000256" key="1">
    <source>
        <dbReference type="ARBA" id="ARBA00022741"/>
    </source>
</evidence>
<dbReference type="PRINTS" id="PR00449">
    <property type="entry name" value="RASTRNSFRMNG"/>
</dbReference>
<dbReference type="SUPFAM" id="SSF52540">
    <property type="entry name" value="P-loop containing nucleoside triphosphate hydrolases"/>
    <property type="match status" value="1"/>
</dbReference>
<dbReference type="Gene3D" id="3.40.50.300">
    <property type="entry name" value="P-loop containing nucleotide triphosphate hydrolases"/>
    <property type="match status" value="1"/>
</dbReference>
<dbReference type="SMART" id="SM00175">
    <property type="entry name" value="RAB"/>
    <property type="match status" value="1"/>
</dbReference>
<dbReference type="GO" id="GO:0005525">
    <property type="term" value="F:GTP binding"/>
    <property type="evidence" value="ECO:0007669"/>
    <property type="project" value="UniProtKB-KW"/>
</dbReference>
<accession>A0A8J4TPZ1</accession>
<comment type="caution">
    <text evidence="4">The sequence shown here is derived from an EMBL/GenBank/DDBJ whole genome shotgun (WGS) entry which is preliminary data.</text>
</comment>
<evidence type="ECO:0000256" key="2">
    <source>
        <dbReference type="ARBA" id="ARBA00023134"/>
    </source>
</evidence>
<sequence length="361" mass="39481">MSEFERVKVLVVGDSGVGKTALVHLLCNQQPLTNPCYTVGCSLDVKVHQFRADPSQERPFFIELWDVGGCNAHANTRSVFYHGAHGLILVYDCTNSKSEANLKKWLSEVLHKTPCGSLESVNYHGSTGVGKVTNFFSHWSPNEFPSGLRARSLEKNEELVRSVDTSSSPPIPVLMVGTKLDLLDWATKRQISQRVDEGRCFTDSAGWNNSLDNCHALQSASLTLPQSFPSESMMETRSASVFVNLNGPPNWLNAAKSSVDRNVDLGFPKIFLSCNSASSVAPNSWNAVLLDKFFDDVIQTKLSGTSSHGSHSPDAPKIRRSATDFGMGRSTGSFGPPCKVDDHHTRVAASDLMKRLHASID</sequence>
<dbReference type="InterPro" id="IPR025662">
    <property type="entry name" value="Sigma_54_int_dom_ATP-bd_1"/>
</dbReference>
<gene>
    <name evidence="4" type="ORF">PHET_02632</name>
</gene>
<dbReference type="OrthoDB" id="5914890at2759"/>
<dbReference type="PROSITE" id="PS00675">
    <property type="entry name" value="SIGMA54_INTERACT_1"/>
    <property type="match status" value="1"/>
</dbReference>
<keyword evidence="5" id="KW-1185">Reference proteome</keyword>
<dbReference type="InterPro" id="IPR027417">
    <property type="entry name" value="P-loop_NTPase"/>
</dbReference>
<keyword evidence="2" id="KW-0342">GTP-binding</keyword>
<evidence type="ECO:0000313" key="5">
    <source>
        <dbReference type="Proteomes" id="UP000748531"/>
    </source>
</evidence>
<organism evidence="4 5">
    <name type="scientific">Paragonimus heterotremus</name>
    <dbReference type="NCBI Taxonomy" id="100268"/>
    <lineage>
        <taxon>Eukaryota</taxon>
        <taxon>Metazoa</taxon>
        <taxon>Spiralia</taxon>
        <taxon>Lophotrochozoa</taxon>
        <taxon>Platyhelminthes</taxon>
        <taxon>Trematoda</taxon>
        <taxon>Digenea</taxon>
        <taxon>Plagiorchiida</taxon>
        <taxon>Troglotremata</taxon>
        <taxon>Troglotrematidae</taxon>
        <taxon>Paragonimus</taxon>
    </lineage>
</organism>
<feature type="region of interest" description="Disordered" evidence="3">
    <location>
        <begin position="303"/>
        <end position="326"/>
    </location>
</feature>
<proteinExistence type="predicted"/>
<dbReference type="AlphaFoldDB" id="A0A8J4TPZ1"/>
<dbReference type="PROSITE" id="PS51419">
    <property type="entry name" value="RAB"/>
    <property type="match status" value="1"/>
</dbReference>
<keyword evidence="1" id="KW-0547">Nucleotide-binding</keyword>
<dbReference type="PANTHER" id="PTHR24073">
    <property type="entry name" value="DRAB5-RELATED"/>
    <property type="match status" value="1"/>
</dbReference>
<dbReference type="EMBL" id="LUCH01000990">
    <property type="protein sequence ID" value="KAF5403889.1"/>
    <property type="molecule type" value="Genomic_DNA"/>
</dbReference>